<evidence type="ECO:0000313" key="5">
    <source>
        <dbReference type="Proteomes" id="UP000396862"/>
    </source>
</evidence>
<dbReference type="AlphaFoldDB" id="A0A2P8CGI9"/>
<dbReference type="Pfam" id="PF04264">
    <property type="entry name" value="YceI"/>
    <property type="match status" value="1"/>
</dbReference>
<dbReference type="InterPro" id="IPR007372">
    <property type="entry name" value="Lipid/polyisoprenoid-bd_YceI"/>
</dbReference>
<dbReference type="EMBL" id="BLAU01000001">
    <property type="protein sequence ID" value="GET23564.1"/>
    <property type="molecule type" value="Genomic_DNA"/>
</dbReference>
<reference evidence="2 5" key="2">
    <citation type="submission" date="2019-10" db="EMBL/GenBank/DDBJ databases">
        <title>Prolixibacter strains distinguished by the presence of nitrate reductase genes were adept at nitrate-dependent anaerobic corrosion of metallic iron and carbon steel.</title>
        <authorList>
            <person name="Iino T."/>
            <person name="Shono N."/>
            <person name="Ito K."/>
            <person name="Nakamura R."/>
            <person name="Sueoka K."/>
            <person name="Harayama S."/>
            <person name="Ohkuma M."/>
        </authorList>
    </citation>
    <scope>NUCLEOTIDE SEQUENCE [LARGE SCALE GENOMIC DNA]</scope>
    <source>
        <strain evidence="2 5">MIC1-1</strain>
    </source>
</reference>
<proteinExistence type="predicted"/>
<gene>
    <name evidence="3" type="ORF">CLV93_103448</name>
    <name evidence="2" type="ORF">JCM18694_38100</name>
</gene>
<dbReference type="SUPFAM" id="SSF101874">
    <property type="entry name" value="YceI-like"/>
    <property type="match status" value="1"/>
</dbReference>
<name>A0A2P8CGI9_9BACT</name>
<reference evidence="3 4" key="1">
    <citation type="submission" date="2018-03" db="EMBL/GenBank/DDBJ databases">
        <title>Genomic Encyclopedia of Archaeal and Bacterial Type Strains, Phase II (KMG-II): from individual species to whole genera.</title>
        <authorList>
            <person name="Goeker M."/>
        </authorList>
    </citation>
    <scope>NUCLEOTIDE SEQUENCE [LARGE SCALE GENOMIC DNA]</scope>
    <source>
        <strain evidence="3 4">DSM 27267</strain>
    </source>
</reference>
<sequence length="206" mass="23430">MRRSGYIGKVLFQVILLVFLLNSSGWAKNARYSGVCQLAKVRIDGSTNVNQFHFYYRHVLTEDFSLAVLPAGSNSLDSLSFFIPIEHIDASNPAMFDDFKELLKASKYPEIKITISDAELLHIFTSRDVKNIPLNITIAGMTNDYVSPIEVVNNEENQLVVRGRTRIQLTDYNISPPRRFLGMIRVKDEVFINFEIKLITQKANSP</sequence>
<dbReference type="Gene3D" id="2.40.128.110">
    <property type="entry name" value="Lipid/polyisoprenoid-binding, YceI-like"/>
    <property type="match status" value="1"/>
</dbReference>
<accession>A0A2P8CGI9</accession>
<comment type="caution">
    <text evidence="3">The sequence shown here is derived from an EMBL/GenBank/DDBJ whole genome shotgun (WGS) entry which is preliminary data.</text>
</comment>
<dbReference type="Proteomes" id="UP000240621">
    <property type="component" value="Unassembled WGS sequence"/>
</dbReference>
<evidence type="ECO:0000313" key="2">
    <source>
        <dbReference type="EMBL" id="GET23564.1"/>
    </source>
</evidence>
<organism evidence="3 4">
    <name type="scientific">Prolixibacter denitrificans</name>
    <dbReference type="NCBI Taxonomy" id="1541063"/>
    <lineage>
        <taxon>Bacteria</taxon>
        <taxon>Pseudomonadati</taxon>
        <taxon>Bacteroidota</taxon>
        <taxon>Bacteroidia</taxon>
        <taxon>Marinilabiliales</taxon>
        <taxon>Prolixibacteraceae</taxon>
        <taxon>Prolixibacter</taxon>
    </lineage>
</organism>
<dbReference type="OrthoDB" id="1121590at2"/>
<evidence type="ECO:0000313" key="3">
    <source>
        <dbReference type="EMBL" id="PSK84022.1"/>
    </source>
</evidence>
<protein>
    <submittedName>
        <fullName evidence="3">YceI-like domain-containing protein</fullName>
    </submittedName>
</protein>
<feature type="domain" description="Lipid/polyisoprenoid-binding YceI-like" evidence="1">
    <location>
        <begin position="72"/>
        <end position="197"/>
    </location>
</feature>
<keyword evidence="5" id="KW-1185">Reference proteome</keyword>
<evidence type="ECO:0000259" key="1">
    <source>
        <dbReference type="Pfam" id="PF04264"/>
    </source>
</evidence>
<dbReference type="RefSeq" id="WP_106541834.1">
    <property type="nucleotide sequence ID" value="NZ_BLAU01000001.1"/>
</dbReference>
<evidence type="ECO:0000313" key="4">
    <source>
        <dbReference type="Proteomes" id="UP000240621"/>
    </source>
</evidence>
<dbReference type="Proteomes" id="UP000396862">
    <property type="component" value="Unassembled WGS sequence"/>
</dbReference>
<dbReference type="InterPro" id="IPR036761">
    <property type="entry name" value="TTHA0802/YceI-like_sf"/>
</dbReference>
<dbReference type="EMBL" id="PYGC01000003">
    <property type="protein sequence ID" value="PSK84022.1"/>
    <property type="molecule type" value="Genomic_DNA"/>
</dbReference>